<accession>A0A397JEH2</accession>
<protein>
    <submittedName>
        <fullName evidence="1">Uncharacterized protein</fullName>
    </submittedName>
</protein>
<reference evidence="1 2" key="1">
    <citation type="submission" date="2018-08" db="EMBL/GenBank/DDBJ databases">
        <title>Genome and evolution of the arbuscular mycorrhizal fungus Diversispora epigaea (formerly Glomus versiforme) and its bacterial endosymbionts.</title>
        <authorList>
            <person name="Sun X."/>
            <person name="Fei Z."/>
            <person name="Harrison M."/>
        </authorList>
    </citation>
    <scope>NUCLEOTIDE SEQUENCE [LARGE SCALE GENOMIC DNA]</scope>
    <source>
        <strain evidence="1 2">IT104</strain>
    </source>
</reference>
<dbReference type="SUPFAM" id="SSF50965">
    <property type="entry name" value="Galactose oxidase, central domain"/>
    <property type="match status" value="1"/>
</dbReference>
<dbReference type="AlphaFoldDB" id="A0A397JEH2"/>
<dbReference type="EMBL" id="PQFF01000048">
    <property type="protein sequence ID" value="RHZ86441.1"/>
    <property type="molecule type" value="Genomic_DNA"/>
</dbReference>
<dbReference type="InterPro" id="IPR011043">
    <property type="entry name" value="Gal_Oxase/kelch_b-propeller"/>
</dbReference>
<dbReference type="Proteomes" id="UP000266861">
    <property type="component" value="Unassembled WGS sequence"/>
</dbReference>
<evidence type="ECO:0000313" key="1">
    <source>
        <dbReference type="EMBL" id="RHZ86441.1"/>
    </source>
</evidence>
<sequence>MSILSSQEGVIDNSRIIYIFGEVDTTNLKAFTEARYNDMNTSSMAWRTLGIFENLPLPSDGYSVHFLPNGIIFYTGGQMKSTPPDLQWFFHFLVDNMSQYYTLWWAKLRLKSIRELCNFAPVAIPKIIYIL</sequence>
<comment type="caution">
    <text evidence="1">The sequence shown here is derived from an EMBL/GenBank/DDBJ whole genome shotgun (WGS) entry which is preliminary data.</text>
</comment>
<organism evidence="1 2">
    <name type="scientific">Diversispora epigaea</name>
    <dbReference type="NCBI Taxonomy" id="1348612"/>
    <lineage>
        <taxon>Eukaryota</taxon>
        <taxon>Fungi</taxon>
        <taxon>Fungi incertae sedis</taxon>
        <taxon>Mucoromycota</taxon>
        <taxon>Glomeromycotina</taxon>
        <taxon>Glomeromycetes</taxon>
        <taxon>Diversisporales</taxon>
        <taxon>Diversisporaceae</taxon>
        <taxon>Diversispora</taxon>
    </lineage>
</organism>
<keyword evidence="2" id="KW-1185">Reference proteome</keyword>
<proteinExistence type="predicted"/>
<evidence type="ECO:0000313" key="2">
    <source>
        <dbReference type="Proteomes" id="UP000266861"/>
    </source>
</evidence>
<name>A0A397JEH2_9GLOM</name>
<dbReference type="OrthoDB" id="432528at2759"/>
<gene>
    <name evidence="1" type="ORF">Glove_51g85</name>
</gene>